<dbReference type="AlphaFoldDB" id="A0AAE1AJQ2"/>
<feature type="transmembrane region" description="Helical" evidence="1">
    <location>
        <begin position="123"/>
        <end position="141"/>
    </location>
</feature>
<feature type="domain" description="PiggyBac transposable element-derived protein" evidence="2">
    <location>
        <begin position="2"/>
        <end position="114"/>
    </location>
</feature>
<evidence type="ECO:0000256" key="1">
    <source>
        <dbReference type="SAM" id="Phobius"/>
    </source>
</evidence>
<sequence>MSHVHFVNNLEVREKEKTDKLWRLQPWLDSLQNSLKKLPQEEHSSVDEVMVPFKGKSSVKQYMRNKPHKWGFKLWGRVEASGTLYEFDVYQGASGQQSKPGQLSKTSEVVLSMYRYHIKSRRWYMYIFFYTLNMMVVNAWLRHRHHARLLKISCPNSKSCCPTSSSTRPKLADPALGIHPLPQSFAWTTWDTCLRSV</sequence>
<dbReference type="PANTHER" id="PTHR47272:SF1">
    <property type="entry name" value="PIGGYBAC TRANSPOSABLE ELEMENT-DERIVED PROTEIN 3-LIKE"/>
    <property type="match status" value="1"/>
</dbReference>
<keyword evidence="4" id="KW-1185">Reference proteome</keyword>
<protein>
    <recommendedName>
        <fullName evidence="2">PiggyBac transposable element-derived protein domain-containing protein</fullName>
    </recommendedName>
</protein>
<keyword evidence="1" id="KW-1133">Transmembrane helix</keyword>
<dbReference type="EMBL" id="JAWDGP010001707">
    <property type="protein sequence ID" value="KAK3788992.1"/>
    <property type="molecule type" value="Genomic_DNA"/>
</dbReference>
<name>A0AAE1AJQ2_9GAST</name>
<keyword evidence="1" id="KW-0472">Membrane</keyword>
<accession>A0AAE1AJQ2</accession>
<gene>
    <name evidence="3" type="ORF">RRG08_039600</name>
</gene>
<keyword evidence="1" id="KW-0812">Transmembrane</keyword>
<comment type="caution">
    <text evidence="3">The sequence shown here is derived from an EMBL/GenBank/DDBJ whole genome shotgun (WGS) entry which is preliminary data.</text>
</comment>
<evidence type="ECO:0000313" key="4">
    <source>
        <dbReference type="Proteomes" id="UP001283361"/>
    </source>
</evidence>
<evidence type="ECO:0000259" key="2">
    <source>
        <dbReference type="Pfam" id="PF13843"/>
    </source>
</evidence>
<evidence type="ECO:0000313" key="3">
    <source>
        <dbReference type="EMBL" id="KAK3788992.1"/>
    </source>
</evidence>
<dbReference type="Pfam" id="PF13843">
    <property type="entry name" value="DDE_Tnp_1_7"/>
    <property type="match status" value="1"/>
</dbReference>
<dbReference type="PANTHER" id="PTHR47272">
    <property type="entry name" value="DDE_TNP_1_7 DOMAIN-CONTAINING PROTEIN"/>
    <property type="match status" value="1"/>
</dbReference>
<dbReference type="Proteomes" id="UP001283361">
    <property type="component" value="Unassembled WGS sequence"/>
</dbReference>
<reference evidence="3" key="1">
    <citation type="journal article" date="2023" name="G3 (Bethesda)">
        <title>A reference genome for the long-term kleptoplast-retaining sea slug Elysia crispata morphotype clarki.</title>
        <authorList>
            <person name="Eastman K.E."/>
            <person name="Pendleton A.L."/>
            <person name="Shaikh M.A."/>
            <person name="Suttiyut T."/>
            <person name="Ogas R."/>
            <person name="Tomko P."/>
            <person name="Gavelis G."/>
            <person name="Widhalm J.R."/>
            <person name="Wisecaver J.H."/>
        </authorList>
    </citation>
    <scope>NUCLEOTIDE SEQUENCE</scope>
    <source>
        <strain evidence="3">ECLA1</strain>
    </source>
</reference>
<organism evidence="3 4">
    <name type="scientific">Elysia crispata</name>
    <name type="common">lettuce slug</name>
    <dbReference type="NCBI Taxonomy" id="231223"/>
    <lineage>
        <taxon>Eukaryota</taxon>
        <taxon>Metazoa</taxon>
        <taxon>Spiralia</taxon>
        <taxon>Lophotrochozoa</taxon>
        <taxon>Mollusca</taxon>
        <taxon>Gastropoda</taxon>
        <taxon>Heterobranchia</taxon>
        <taxon>Euthyneura</taxon>
        <taxon>Panpulmonata</taxon>
        <taxon>Sacoglossa</taxon>
        <taxon>Placobranchoidea</taxon>
        <taxon>Plakobranchidae</taxon>
        <taxon>Elysia</taxon>
    </lineage>
</organism>
<proteinExistence type="predicted"/>
<dbReference type="InterPro" id="IPR029526">
    <property type="entry name" value="PGBD"/>
</dbReference>